<dbReference type="EMBL" id="JAINUF010000019">
    <property type="protein sequence ID" value="KAJ8336390.1"/>
    <property type="molecule type" value="Genomic_DNA"/>
</dbReference>
<comment type="caution">
    <text evidence="1">The sequence shown here is derived from an EMBL/GenBank/DDBJ whole genome shotgun (WGS) entry which is preliminary data.</text>
</comment>
<dbReference type="Proteomes" id="UP001152622">
    <property type="component" value="Chromosome 19"/>
</dbReference>
<dbReference type="OrthoDB" id="8446556at2759"/>
<dbReference type="GO" id="GO:0042632">
    <property type="term" value="P:cholesterol homeostasis"/>
    <property type="evidence" value="ECO:0007669"/>
    <property type="project" value="TreeGrafter"/>
</dbReference>
<dbReference type="GO" id="GO:0042157">
    <property type="term" value="P:lipoprotein metabolic process"/>
    <property type="evidence" value="ECO:0007669"/>
    <property type="project" value="InterPro"/>
</dbReference>
<dbReference type="GO" id="GO:0008035">
    <property type="term" value="F:high-density lipoprotein particle binding"/>
    <property type="evidence" value="ECO:0007669"/>
    <property type="project" value="TreeGrafter"/>
</dbReference>
<keyword evidence="2" id="KW-1185">Reference proteome</keyword>
<name>A0A9Q1IDC9_SYNKA</name>
<evidence type="ECO:0000313" key="1">
    <source>
        <dbReference type="EMBL" id="KAJ8336390.1"/>
    </source>
</evidence>
<dbReference type="GO" id="GO:0120020">
    <property type="term" value="F:cholesterol transfer activity"/>
    <property type="evidence" value="ECO:0007669"/>
    <property type="project" value="TreeGrafter"/>
</dbReference>
<dbReference type="GO" id="GO:0008289">
    <property type="term" value="F:lipid binding"/>
    <property type="evidence" value="ECO:0007669"/>
    <property type="project" value="InterPro"/>
</dbReference>
<reference evidence="1" key="1">
    <citation type="journal article" date="2023" name="Science">
        <title>Genome structures resolve the early diversification of teleost fishes.</title>
        <authorList>
            <person name="Parey E."/>
            <person name="Louis A."/>
            <person name="Montfort J."/>
            <person name="Bouchez O."/>
            <person name="Roques C."/>
            <person name="Iampietro C."/>
            <person name="Lluch J."/>
            <person name="Castinel A."/>
            <person name="Donnadieu C."/>
            <person name="Desvignes T."/>
            <person name="Floi Bucao C."/>
            <person name="Jouanno E."/>
            <person name="Wen M."/>
            <person name="Mejri S."/>
            <person name="Dirks R."/>
            <person name="Jansen H."/>
            <person name="Henkel C."/>
            <person name="Chen W.J."/>
            <person name="Zahm M."/>
            <person name="Cabau C."/>
            <person name="Klopp C."/>
            <person name="Thompson A.W."/>
            <person name="Robinson-Rechavi M."/>
            <person name="Braasch I."/>
            <person name="Lecointre G."/>
            <person name="Bobe J."/>
            <person name="Postlethwait J.H."/>
            <person name="Berthelot C."/>
            <person name="Roest Crollius H."/>
            <person name="Guiguen Y."/>
        </authorList>
    </citation>
    <scope>NUCLEOTIDE SEQUENCE</scope>
    <source>
        <strain evidence="1">WJC10195</strain>
    </source>
</reference>
<dbReference type="GO" id="GO:0034366">
    <property type="term" value="C:spherical high-density lipoprotein particle"/>
    <property type="evidence" value="ECO:0007669"/>
    <property type="project" value="TreeGrafter"/>
</dbReference>
<dbReference type="InterPro" id="IPR006801">
    <property type="entry name" value="ApoA-II"/>
</dbReference>
<dbReference type="Pfam" id="PF04711">
    <property type="entry name" value="ApoA-II"/>
    <property type="match status" value="1"/>
</dbReference>
<dbReference type="PANTHER" id="PTHR11027">
    <property type="entry name" value="APOLIPOPROTEIN A-II"/>
    <property type="match status" value="1"/>
</dbReference>
<dbReference type="Gene3D" id="6.10.250.100">
    <property type="match status" value="2"/>
</dbReference>
<dbReference type="GO" id="GO:0030301">
    <property type="term" value="P:cholesterol transport"/>
    <property type="evidence" value="ECO:0007669"/>
    <property type="project" value="TreeGrafter"/>
</dbReference>
<sequence length="162" mass="17929">MDPWAPKEKVPPRSTNPSSDAAMKFSLAVLVVVLALAIGNESVSVVKREAPELEQITKYFQELSATLTRTTQEMVEKLKAHELAGQAQTYFEDGKAQLQPLAEKIQEQLKPLAANIEQQLKPLTESMQAQIKPLAESVQAQLEDLWKKVLDQTKALAPPPSQ</sequence>
<proteinExistence type="predicted"/>
<dbReference type="AlphaFoldDB" id="A0A9Q1IDC9"/>
<evidence type="ECO:0000313" key="2">
    <source>
        <dbReference type="Proteomes" id="UP001152622"/>
    </source>
</evidence>
<organism evidence="1 2">
    <name type="scientific">Synaphobranchus kaupii</name>
    <name type="common">Kaup's arrowtooth eel</name>
    <dbReference type="NCBI Taxonomy" id="118154"/>
    <lineage>
        <taxon>Eukaryota</taxon>
        <taxon>Metazoa</taxon>
        <taxon>Chordata</taxon>
        <taxon>Craniata</taxon>
        <taxon>Vertebrata</taxon>
        <taxon>Euteleostomi</taxon>
        <taxon>Actinopterygii</taxon>
        <taxon>Neopterygii</taxon>
        <taxon>Teleostei</taxon>
        <taxon>Anguilliformes</taxon>
        <taxon>Synaphobranchidae</taxon>
        <taxon>Synaphobranchus</taxon>
    </lineage>
</organism>
<gene>
    <name evidence="1" type="ORF">SKAU_G00376100</name>
</gene>
<dbReference type="PANTHER" id="PTHR11027:SF0">
    <property type="entry name" value="APOLIPOPROTEIN A-II"/>
    <property type="match status" value="1"/>
</dbReference>
<accession>A0A9Q1IDC9</accession>
<dbReference type="SUPFAM" id="SSF58113">
    <property type="entry name" value="Apolipoprotein A-I"/>
    <property type="match status" value="1"/>
</dbReference>
<protein>
    <submittedName>
        <fullName evidence="1">Uncharacterized protein</fullName>
    </submittedName>
</protein>